<evidence type="ECO:0000256" key="6">
    <source>
        <dbReference type="PROSITE-ProRule" id="PRU00259"/>
    </source>
</evidence>
<organism evidence="7 8">
    <name type="scientific">Salarias fasciatus</name>
    <name type="common">Jewelled blenny</name>
    <name type="synonym">Blennius fasciatus</name>
    <dbReference type="NCBI Taxonomy" id="181472"/>
    <lineage>
        <taxon>Eukaryota</taxon>
        <taxon>Metazoa</taxon>
        <taxon>Chordata</taxon>
        <taxon>Craniata</taxon>
        <taxon>Vertebrata</taxon>
        <taxon>Euteleostomi</taxon>
        <taxon>Actinopterygii</taxon>
        <taxon>Neopterygii</taxon>
        <taxon>Teleostei</taxon>
        <taxon>Neoteleostei</taxon>
        <taxon>Acanthomorphata</taxon>
        <taxon>Ovalentaria</taxon>
        <taxon>Blenniimorphae</taxon>
        <taxon>Blenniiformes</taxon>
        <taxon>Blennioidei</taxon>
        <taxon>Blenniidae</taxon>
        <taxon>Salariinae</taxon>
        <taxon>Salarias</taxon>
    </lineage>
</organism>
<evidence type="ECO:0008006" key="9">
    <source>
        <dbReference type="Google" id="ProtNLM"/>
    </source>
</evidence>
<reference evidence="7" key="2">
    <citation type="submission" date="2025-08" db="UniProtKB">
        <authorList>
            <consortium name="Ensembl"/>
        </authorList>
    </citation>
    <scope>IDENTIFICATION</scope>
</reference>
<keyword evidence="3" id="KW-0677">Repeat</keyword>
<reference evidence="7" key="3">
    <citation type="submission" date="2025-09" db="UniProtKB">
        <authorList>
            <consortium name="Ensembl"/>
        </authorList>
    </citation>
    <scope>IDENTIFICATION</scope>
</reference>
<dbReference type="InterPro" id="IPR028435">
    <property type="entry name" value="Plakophilin/d_Catenin"/>
</dbReference>
<dbReference type="GO" id="GO:0005737">
    <property type="term" value="C:cytoplasm"/>
    <property type="evidence" value="ECO:0007669"/>
    <property type="project" value="TreeGrafter"/>
</dbReference>
<dbReference type="GO" id="GO:0045110">
    <property type="term" value="P:intermediate filament bundle assembly"/>
    <property type="evidence" value="ECO:0007669"/>
    <property type="project" value="TreeGrafter"/>
</dbReference>
<dbReference type="SMART" id="SM00185">
    <property type="entry name" value="ARM"/>
    <property type="match status" value="5"/>
</dbReference>
<dbReference type="PANTHER" id="PTHR10372">
    <property type="entry name" value="PLAKOPHILLIN-RELATED"/>
    <property type="match status" value="1"/>
</dbReference>
<evidence type="ECO:0000256" key="4">
    <source>
        <dbReference type="ARBA" id="ARBA00022889"/>
    </source>
</evidence>
<dbReference type="Proteomes" id="UP000472267">
    <property type="component" value="Chromosome 17"/>
</dbReference>
<dbReference type="GeneID" id="115404370"/>
<dbReference type="Pfam" id="PF00514">
    <property type="entry name" value="Arm"/>
    <property type="match status" value="1"/>
</dbReference>
<dbReference type="FunCoup" id="A0A672FRE8">
    <property type="interactions" value="905"/>
</dbReference>
<evidence type="ECO:0000256" key="5">
    <source>
        <dbReference type="ARBA" id="ARBA00022949"/>
    </source>
</evidence>
<dbReference type="GO" id="GO:0002934">
    <property type="term" value="P:desmosome organization"/>
    <property type="evidence" value="ECO:0007669"/>
    <property type="project" value="TreeGrafter"/>
</dbReference>
<evidence type="ECO:0000313" key="7">
    <source>
        <dbReference type="Ensembl" id="ENSSFAP00005008592.1"/>
    </source>
</evidence>
<dbReference type="GO" id="GO:0005886">
    <property type="term" value="C:plasma membrane"/>
    <property type="evidence" value="ECO:0007669"/>
    <property type="project" value="TreeGrafter"/>
</dbReference>
<dbReference type="InterPro" id="IPR000225">
    <property type="entry name" value="Armadillo"/>
</dbReference>
<dbReference type="OrthoDB" id="3245100at2759"/>
<evidence type="ECO:0000256" key="2">
    <source>
        <dbReference type="ARBA" id="ARBA00005462"/>
    </source>
</evidence>
<protein>
    <recommendedName>
        <fullName evidence="9">Plakophilin 2</fullName>
    </recommendedName>
</protein>
<accession>A0A672FRE8</accession>
<evidence type="ECO:0000256" key="3">
    <source>
        <dbReference type="ARBA" id="ARBA00022737"/>
    </source>
</evidence>
<comment type="subcellular location">
    <subcellularLocation>
        <location evidence="1">Cell junction</location>
    </subcellularLocation>
</comment>
<dbReference type="CTD" id="5318"/>
<dbReference type="Gene3D" id="1.25.10.10">
    <property type="entry name" value="Leucine-rich Repeat Variant"/>
    <property type="match status" value="1"/>
</dbReference>
<dbReference type="GO" id="GO:0007507">
    <property type="term" value="P:heart development"/>
    <property type="evidence" value="ECO:0007669"/>
    <property type="project" value="TreeGrafter"/>
</dbReference>
<dbReference type="GO" id="GO:0098609">
    <property type="term" value="P:cell-cell adhesion"/>
    <property type="evidence" value="ECO:0007669"/>
    <property type="project" value="InterPro"/>
</dbReference>
<dbReference type="InterPro" id="IPR011989">
    <property type="entry name" value="ARM-like"/>
</dbReference>
<dbReference type="InParanoid" id="A0A672FRE8"/>
<dbReference type="GO" id="GO:0005634">
    <property type="term" value="C:nucleus"/>
    <property type="evidence" value="ECO:0007669"/>
    <property type="project" value="TreeGrafter"/>
</dbReference>
<proteinExistence type="inferred from homology"/>
<keyword evidence="5" id="KW-0965">Cell junction</keyword>
<dbReference type="AlphaFoldDB" id="A0A672FRE8"/>
<gene>
    <name evidence="7" type="primary">pkp2</name>
</gene>
<dbReference type="PANTHER" id="PTHR10372:SF25">
    <property type="entry name" value="PLAKOPHILIN-2"/>
    <property type="match status" value="1"/>
</dbReference>
<dbReference type="PROSITE" id="PS50176">
    <property type="entry name" value="ARM_REPEAT"/>
    <property type="match status" value="1"/>
</dbReference>
<dbReference type="RefSeq" id="XP_029969528.1">
    <property type="nucleotide sequence ID" value="XM_030113668.1"/>
</dbReference>
<dbReference type="GO" id="GO:0014704">
    <property type="term" value="C:intercalated disc"/>
    <property type="evidence" value="ECO:0007669"/>
    <property type="project" value="TreeGrafter"/>
</dbReference>
<feature type="repeat" description="ARM" evidence="6">
    <location>
        <begin position="347"/>
        <end position="389"/>
    </location>
</feature>
<dbReference type="Ensembl" id="ENSSFAT00005009007.1">
    <property type="protein sequence ID" value="ENSSFAP00005008592.1"/>
    <property type="gene ID" value="ENSSFAG00005004990.1"/>
</dbReference>
<keyword evidence="8" id="KW-1185">Reference proteome</keyword>
<dbReference type="SUPFAM" id="SSF48371">
    <property type="entry name" value="ARM repeat"/>
    <property type="match status" value="1"/>
</dbReference>
<sequence length="778" mass="85785">MDEVFIKSALPAQDSFVLDDTSLALPTRSGPAASAKPDPSDRNLRVQQQVQLTLARKARKCVSNGGVHLQRSTAKSFEAADGFIPNTKVNGLSFSHRSLSTNYVQRPSRRVEVSPPPSPVLPRSRFNYSTYRQGMHTVPGPGHAHGLAHAAGTSQYGFLGSDSSFQRYAFSEAPHGARVNPSASARPPVRQRSFRQATGSQSVFTNAAFQRSGEYGSRMSQRQSFRGANGDVKLGSAPMEYDDDDDDGLAWLARLRRSGQRSTRLKSYPPSASSVEVRLEADASFQQIQAKNVTTLKSENKPPEMTLEKAVSLLTQDNEETLTSAASYIQNQCFLSAEAKKMVYYLRGIGKLLQLLNSDSEEVQRAASGALRNVVYQSSENKMEVKENDGLEVILHALSSSHDMETRRQLTGVLWNLSSHDVLKERLSRQTLSVLTRSVLVPSSGIYEGENPKHELLADADAFYNATGCLRNLSSAGPDVRRAMRECENLIDSLVYYTRGTVANRDTDDKSTENCTCILHNLSYHVESELPQHHSLDLRASQQRLEPQPKTVGCFSYRGARIAELPEKQRPLLEEKANPSGVEWLWSPITVRMYLSLVACSTRRCTQEAAIGALQNITAGNRALTEAIACTVVQRENGLQHIKKVLEEGQSEVKRSAVFLIRNLSRYQELQPDVATQVLPDVVRMLPGDTGEVTTSLCQILLNLSQSDVKHVKAIVNLGALPKIMSVANADNSRAGHAACVLLHAMWNHRDLHGALKKGGFKKSDFINTRTTKVVNSR</sequence>
<dbReference type="InterPro" id="IPR016024">
    <property type="entry name" value="ARM-type_fold"/>
</dbReference>
<comment type="similarity">
    <text evidence="2">Belongs to the beta-catenin family.</text>
</comment>
<evidence type="ECO:0000256" key="1">
    <source>
        <dbReference type="ARBA" id="ARBA00004282"/>
    </source>
</evidence>
<name>A0A672FRE8_SALFA</name>
<reference evidence="7" key="1">
    <citation type="submission" date="2019-06" db="EMBL/GenBank/DDBJ databases">
        <authorList>
            <consortium name="Wellcome Sanger Institute Data Sharing"/>
        </authorList>
    </citation>
    <scope>NUCLEOTIDE SEQUENCE [LARGE SCALE GENOMIC DNA]</scope>
</reference>
<keyword evidence="4" id="KW-0130">Cell adhesion</keyword>
<dbReference type="OMA" id="VLLHTMW"/>
<dbReference type="GO" id="GO:0005912">
    <property type="term" value="C:adherens junction"/>
    <property type="evidence" value="ECO:0007669"/>
    <property type="project" value="TreeGrafter"/>
</dbReference>
<dbReference type="GO" id="GO:0072659">
    <property type="term" value="P:protein localization to plasma membrane"/>
    <property type="evidence" value="ECO:0007669"/>
    <property type="project" value="TreeGrafter"/>
</dbReference>
<evidence type="ECO:0000313" key="8">
    <source>
        <dbReference type="Proteomes" id="UP000472267"/>
    </source>
</evidence>